<comment type="subcellular location">
    <subcellularLocation>
        <location evidence="2">Cell membrane</location>
    </subcellularLocation>
</comment>
<evidence type="ECO:0000256" key="6">
    <source>
        <dbReference type="ARBA" id="ARBA00022692"/>
    </source>
</evidence>
<dbReference type="PANTHER" id="PTHR45436">
    <property type="entry name" value="SENSOR HISTIDINE KINASE YKOH"/>
    <property type="match status" value="1"/>
</dbReference>
<dbReference type="SMART" id="SM00304">
    <property type="entry name" value="HAMP"/>
    <property type="match status" value="1"/>
</dbReference>
<evidence type="ECO:0000256" key="5">
    <source>
        <dbReference type="ARBA" id="ARBA00022679"/>
    </source>
</evidence>
<evidence type="ECO:0000256" key="11">
    <source>
        <dbReference type="SAM" id="MobiDB-lite"/>
    </source>
</evidence>
<dbReference type="SMART" id="SM00388">
    <property type="entry name" value="HisKA"/>
    <property type="match status" value="1"/>
</dbReference>
<evidence type="ECO:0000256" key="3">
    <source>
        <dbReference type="ARBA" id="ARBA00012438"/>
    </source>
</evidence>
<dbReference type="FunFam" id="1.10.287.130:FF:000001">
    <property type="entry name" value="Two-component sensor histidine kinase"/>
    <property type="match status" value="1"/>
</dbReference>
<dbReference type="InterPro" id="IPR003660">
    <property type="entry name" value="HAMP_dom"/>
</dbReference>
<dbReference type="InterPro" id="IPR036890">
    <property type="entry name" value="HATPase_C_sf"/>
</dbReference>
<evidence type="ECO:0000256" key="2">
    <source>
        <dbReference type="ARBA" id="ARBA00004236"/>
    </source>
</evidence>
<dbReference type="InterPro" id="IPR005467">
    <property type="entry name" value="His_kinase_dom"/>
</dbReference>
<dbReference type="Proteomes" id="UP000297983">
    <property type="component" value="Unassembled WGS sequence"/>
</dbReference>
<dbReference type="GO" id="GO:0005886">
    <property type="term" value="C:plasma membrane"/>
    <property type="evidence" value="ECO:0007669"/>
    <property type="project" value="UniProtKB-SubCell"/>
</dbReference>
<dbReference type="InterPro" id="IPR050428">
    <property type="entry name" value="TCS_sensor_his_kinase"/>
</dbReference>
<name>A0A4R9AWP4_9MICO</name>
<dbReference type="SUPFAM" id="SSF47384">
    <property type="entry name" value="Homodimeric domain of signal transducing histidine kinase"/>
    <property type="match status" value="1"/>
</dbReference>
<feature type="domain" description="HAMP" evidence="14">
    <location>
        <begin position="211"/>
        <end position="273"/>
    </location>
</feature>
<evidence type="ECO:0000256" key="10">
    <source>
        <dbReference type="ARBA" id="ARBA00023136"/>
    </source>
</evidence>
<dbReference type="Pfam" id="PF00512">
    <property type="entry name" value="HisKA"/>
    <property type="match status" value="1"/>
</dbReference>
<protein>
    <recommendedName>
        <fullName evidence="3">histidine kinase</fullName>
        <ecNumber evidence="3">2.7.13.3</ecNumber>
    </recommendedName>
</protein>
<evidence type="ECO:0000256" key="12">
    <source>
        <dbReference type="SAM" id="Phobius"/>
    </source>
</evidence>
<proteinExistence type="predicted"/>
<feature type="domain" description="Histidine kinase" evidence="13">
    <location>
        <begin position="288"/>
        <end position="510"/>
    </location>
</feature>
<dbReference type="SUPFAM" id="SSF55874">
    <property type="entry name" value="ATPase domain of HSP90 chaperone/DNA topoisomerase II/histidine kinase"/>
    <property type="match status" value="1"/>
</dbReference>
<dbReference type="Gene3D" id="6.10.340.10">
    <property type="match status" value="1"/>
</dbReference>
<dbReference type="EC" id="2.7.13.3" evidence="3"/>
<dbReference type="RefSeq" id="WP_134551351.1">
    <property type="nucleotide sequence ID" value="NZ_SOHL01000013.1"/>
</dbReference>
<comment type="caution">
    <text evidence="15">The sequence shown here is derived from an EMBL/GenBank/DDBJ whole genome shotgun (WGS) entry which is preliminary data.</text>
</comment>
<dbReference type="Pfam" id="PF02518">
    <property type="entry name" value="HATPase_c"/>
    <property type="match status" value="1"/>
</dbReference>
<feature type="transmembrane region" description="Helical" evidence="12">
    <location>
        <begin position="20"/>
        <end position="43"/>
    </location>
</feature>
<feature type="transmembrane region" description="Helical" evidence="12">
    <location>
        <begin position="187"/>
        <end position="210"/>
    </location>
</feature>
<dbReference type="InterPro" id="IPR003594">
    <property type="entry name" value="HATPase_dom"/>
</dbReference>
<evidence type="ECO:0000313" key="15">
    <source>
        <dbReference type="EMBL" id="TFD71495.1"/>
    </source>
</evidence>
<evidence type="ECO:0000256" key="4">
    <source>
        <dbReference type="ARBA" id="ARBA00022553"/>
    </source>
</evidence>
<evidence type="ECO:0000313" key="16">
    <source>
        <dbReference type="Proteomes" id="UP000297983"/>
    </source>
</evidence>
<keyword evidence="6 12" id="KW-0812">Transmembrane</keyword>
<evidence type="ECO:0000256" key="7">
    <source>
        <dbReference type="ARBA" id="ARBA00022777"/>
    </source>
</evidence>
<dbReference type="GO" id="GO:0000155">
    <property type="term" value="F:phosphorelay sensor kinase activity"/>
    <property type="evidence" value="ECO:0007669"/>
    <property type="project" value="InterPro"/>
</dbReference>
<dbReference type="EMBL" id="SOHL01000013">
    <property type="protein sequence ID" value="TFD71495.1"/>
    <property type="molecule type" value="Genomic_DNA"/>
</dbReference>
<dbReference type="Gene3D" id="1.10.287.130">
    <property type="match status" value="1"/>
</dbReference>
<keyword evidence="8 12" id="KW-1133">Transmembrane helix</keyword>
<dbReference type="CDD" id="cd06225">
    <property type="entry name" value="HAMP"/>
    <property type="match status" value="1"/>
</dbReference>
<organism evidence="15 16">
    <name type="scientific">Cryobacterium gelidum</name>
    <dbReference type="NCBI Taxonomy" id="1259164"/>
    <lineage>
        <taxon>Bacteria</taxon>
        <taxon>Bacillati</taxon>
        <taxon>Actinomycetota</taxon>
        <taxon>Actinomycetes</taxon>
        <taxon>Micrococcales</taxon>
        <taxon>Microbacteriaceae</taxon>
        <taxon>Cryobacterium</taxon>
    </lineage>
</organism>
<reference evidence="15 16" key="1">
    <citation type="submission" date="2019-03" db="EMBL/GenBank/DDBJ databases">
        <title>Genomics of glacier-inhabiting Cryobacterium strains.</title>
        <authorList>
            <person name="Liu Q."/>
            <person name="Xin Y.-H."/>
        </authorList>
    </citation>
    <scope>NUCLEOTIDE SEQUENCE [LARGE SCALE GENOMIC DNA]</scope>
    <source>
        <strain evidence="15 16">Hz16</strain>
    </source>
</reference>
<sequence length="516" mass="54916">MTERRRRGGTRSPWTLQRRLVLTVVGLLALVSITIGVVSVVILRASLLDRLDVQLASAADRSGSVLGSSGDNDGDRLGDKPGSPSFGTPTANRILSGPAQPPGLLALVYDGSSITTGYTDDQSGAIEELSEQQVRQLADHVNQSAAVTVNLGGELGEYRVQAETAQTGTLYLVGLPLSGVASTAAQLALIITFVSLAGLIVVAIIAAWVVRLALRPLQRVTATATRVAQLPLDRGEVSLDDRVPAGDTDPRTEVGRVGAALNRMLDHVDRALEARQASERKVRQFVADASHELRTPLASIRGYSELTRRSGQQLPPDTIHALSRIESESVRMTGLVEDLLLLARLDEGRELEMEPVDLTMLLVDAVSDAHAAGRDHVWNLELPREPLEAIGDEPRLRQVITNLLANARVHTPAGTTVVVALVEDDECAVISVTDDGPGIPDELTATLFERFARGDSSRFRAANASGTASTGSTGLGLAIVDAVVTAHRGTVKVNSRPGRTEFRVALPRAEAVSRGY</sequence>
<dbReference type="SMART" id="SM00387">
    <property type="entry name" value="HATPase_c"/>
    <property type="match status" value="1"/>
</dbReference>
<keyword evidence="7 15" id="KW-0418">Kinase</keyword>
<dbReference type="InterPro" id="IPR003661">
    <property type="entry name" value="HisK_dim/P_dom"/>
</dbReference>
<dbReference type="Gene3D" id="3.30.565.10">
    <property type="entry name" value="Histidine kinase-like ATPase, C-terminal domain"/>
    <property type="match status" value="1"/>
</dbReference>
<accession>A0A4R9AWP4</accession>
<keyword evidence="9" id="KW-0902">Two-component regulatory system</keyword>
<gene>
    <name evidence="15" type="ORF">E3T50_08045</name>
</gene>
<dbReference type="PROSITE" id="PS50885">
    <property type="entry name" value="HAMP"/>
    <property type="match status" value="1"/>
</dbReference>
<dbReference type="InterPro" id="IPR004358">
    <property type="entry name" value="Sig_transdc_His_kin-like_C"/>
</dbReference>
<evidence type="ECO:0000256" key="9">
    <source>
        <dbReference type="ARBA" id="ARBA00023012"/>
    </source>
</evidence>
<dbReference type="PRINTS" id="PR00344">
    <property type="entry name" value="BCTRLSENSOR"/>
</dbReference>
<keyword evidence="4" id="KW-0597">Phosphoprotein</keyword>
<evidence type="ECO:0000259" key="14">
    <source>
        <dbReference type="PROSITE" id="PS50885"/>
    </source>
</evidence>
<comment type="catalytic activity">
    <reaction evidence="1">
        <text>ATP + protein L-histidine = ADP + protein N-phospho-L-histidine.</text>
        <dbReference type="EC" id="2.7.13.3"/>
    </reaction>
</comment>
<dbReference type="CDD" id="cd00075">
    <property type="entry name" value="HATPase"/>
    <property type="match status" value="1"/>
</dbReference>
<evidence type="ECO:0000256" key="8">
    <source>
        <dbReference type="ARBA" id="ARBA00022989"/>
    </source>
</evidence>
<dbReference type="Pfam" id="PF00672">
    <property type="entry name" value="HAMP"/>
    <property type="match status" value="1"/>
</dbReference>
<keyword evidence="16" id="KW-1185">Reference proteome</keyword>
<dbReference type="AlphaFoldDB" id="A0A4R9AWP4"/>
<dbReference type="CDD" id="cd00082">
    <property type="entry name" value="HisKA"/>
    <property type="match status" value="1"/>
</dbReference>
<dbReference type="PROSITE" id="PS50109">
    <property type="entry name" value="HIS_KIN"/>
    <property type="match status" value="1"/>
</dbReference>
<keyword evidence="5" id="KW-0808">Transferase</keyword>
<keyword evidence="10 12" id="KW-0472">Membrane</keyword>
<dbReference type="InterPro" id="IPR036097">
    <property type="entry name" value="HisK_dim/P_sf"/>
</dbReference>
<evidence type="ECO:0000256" key="1">
    <source>
        <dbReference type="ARBA" id="ARBA00000085"/>
    </source>
</evidence>
<feature type="region of interest" description="Disordered" evidence="11">
    <location>
        <begin position="62"/>
        <end position="94"/>
    </location>
</feature>
<evidence type="ECO:0000259" key="13">
    <source>
        <dbReference type="PROSITE" id="PS50109"/>
    </source>
</evidence>
<dbReference type="PANTHER" id="PTHR45436:SF5">
    <property type="entry name" value="SENSOR HISTIDINE KINASE TRCS"/>
    <property type="match status" value="1"/>
</dbReference>